<keyword evidence="3" id="KW-1185">Reference proteome</keyword>
<feature type="domain" description="Prenylated flavin chaperone LpdD-like" evidence="1">
    <location>
        <begin position="9"/>
        <end position="116"/>
    </location>
</feature>
<name>A0ABW4DMA2_9LACO</name>
<proteinExistence type="predicted"/>
<organism evidence="2 3">
    <name type="scientific">Lapidilactobacillus mulanensis</name>
    <dbReference type="NCBI Taxonomy" id="2485999"/>
    <lineage>
        <taxon>Bacteria</taxon>
        <taxon>Bacillati</taxon>
        <taxon>Bacillota</taxon>
        <taxon>Bacilli</taxon>
        <taxon>Lactobacillales</taxon>
        <taxon>Lactobacillaceae</taxon>
        <taxon>Lapidilactobacillus</taxon>
    </lineage>
</organism>
<evidence type="ECO:0000313" key="3">
    <source>
        <dbReference type="Proteomes" id="UP001597244"/>
    </source>
</evidence>
<comment type="caution">
    <text evidence="2">The sequence shown here is derived from an EMBL/GenBank/DDBJ whole genome shotgun (WGS) entry which is preliminary data.</text>
</comment>
<gene>
    <name evidence="2" type="ORF">ACFQ4L_02820</name>
</gene>
<dbReference type="Proteomes" id="UP001597244">
    <property type="component" value="Unassembled WGS sequence"/>
</dbReference>
<dbReference type="EMBL" id="JBHTOF010000022">
    <property type="protein sequence ID" value="MFD1465023.1"/>
    <property type="molecule type" value="Genomic_DNA"/>
</dbReference>
<reference evidence="3" key="1">
    <citation type="journal article" date="2019" name="Int. J. Syst. Evol. Microbiol.">
        <title>The Global Catalogue of Microorganisms (GCM) 10K type strain sequencing project: providing services to taxonomists for standard genome sequencing and annotation.</title>
        <authorList>
            <consortium name="The Broad Institute Genomics Platform"/>
            <consortium name="The Broad Institute Genome Sequencing Center for Infectious Disease"/>
            <person name="Wu L."/>
            <person name="Ma J."/>
        </authorList>
    </citation>
    <scope>NUCLEOTIDE SEQUENCE [LARGE SCALE GENOMIC DNA]</scope>
    <source>
        <strain evidence="3">CCM 8951</strain>
    </source>
</reference>
<evidence type="ECO:0000259" key="1">
    <source>
        <dbReference type="Pfam" id="PF21758"/>
    </source>
</evidence>
<protein>
    <submittedName>
        <fullName evidence="2">Amino acid decarboxylase</fullName>
    </submittedName>
</protein>
<accession>A0ABW4DMA2</accession>
<sequence length="135" mass="14847">MKQFIANAAGYQITAELNRASQDVAIFLTGGDVPHYGVTTVLTATQAPESYRFASRPGHHHEEYVLTERLGKLIQPALQGNCTIIGGVHVNNISREQMKAAYTMVNQLGAEIKQWLLENPVDKPVEMFAQGSHQA</sequence>
<dbReference type="RefSeq" id="WP_125576362.1">
    <property type="nucleotide sequence ID" value="NZ_JBHTOF010000022.1"/>
</dbReference>
<evidence type="ECO:0000313" key="2">
    <source>
        <dbReference type="EMBL" id="MFD1465023.1"/>
    </source>
</evidence>
<dbReference type="Pfam" id="PF21758">
    <property type="entry name" value="PAC_bac"/>
    <property type="match status" value="1"/>
</dbReference>
<dbReference type="InterPro" id="IPR048844">
    <property type="entry name" value="LpdD_chaperone-like"/>
</dbReference>